<organism evidence="2 3">
    <name type="scientific">Paramecium sonneborni</name>
    <dbReference type="NCBI Taxonomy" id="65129"/>
    <lineage>
        <taxon>Eukaryota</taxon>
        <taxon>Sar</taxon>
        <taxon>Alveolata</taxon>
        <taxon>Ciliophora</taxon>
        <taxon>Intramacronucleata</taxon>
        <taxon>Oligohymenophorea</taxon>
        <taxon>Peniculida</taxon>
        <taxon>Parameciidae</taxon>
        <taxon>Paramecium</taxon>
    </lineage>
</organism>
<keyword evidence="1" id="KW-0812">Transmembrane</keyword>
<dbReference type="AlphaFoldDB" id="A0A8S1QT79"/>
<keyword evidence="3" id="KW-1185">Reference proteome</keyword>
<reference evidence="2" key="1">
    <citation type="submission" date="2021-01" db="EMBL/GenBank/DDBJ databases">
        <authorList>
            <consortium name="Genoscope - CEA"/>
            <person name="William W."/>
        </authorList>
    </citation>
    <scope>NUCLEOTIDE SEQUENCE</scope>
</reference>
<evidence type="ECO:0000256" key="1">
    <source>
        <dbReference type="SAM" id="Phobius"/>
    </source>
</evidence>
<dbReference type="Proteomes" id="UP000692954">
    <property type="component" value="Unassembled WGS sequence"/>
</dbReference>
<keyword evidence="1" id="KW-0472">Membrane</keyword>
<comment type="caution">
    <text evidence="2">The sequence shown here is derived from an EMBL/GenBank/DDBJ whole genome shotgun (WGS) entry which is preliminary data.</text>
</comment>
<protein>
    <recommendedName>
        <fullName evidence="4">Transmembrane protein</fullName>
    </recommendedName>
</protein>
<keyword evidence="1" id="KW-1133">Transmembrane helix</keyword>
<dbReference type="OrthoDB" id="293940at2759"/>
<name>A0A8S1QT79_9CILI</name>
<evidence type="ECO:0000313" key="2">
    <source>
        <dbReference type="EMBL" id="CAD8118966.1"/>
    </source>
</evidence>
<dbReference type="EMBL" id="CAJJDN010000119">
    <property type="protein sequence ID" value="CAD8118966.1"/>
    <property type="molecule type" value="Genomic_DNA"/>
</dbReference>
<evidence type="ECO:0008006" key="4">
    <source>
        <dbReference type="Google" id="ProtNLM"/>
    </source>
</evidence>
<evidence type="ECO:0000313" key="3">
    <source>
        <dbReference type="Proteomes" id="UP000692954"/>
    </source>
</evidence>
<proteinExistence type="predicted"/>
<accession>A0A8S1QT79</accession>
<gene>
    <name evidence="2" type="ORF">PSON_ATCC_30995.1.T1190080</name>
</gene>
<sequence length="525" mass="61128">MLLLYFILLGKSMCLNFSFLNDTEEHTTKIMMNVEQQSFIKRLDDLGNILSVKFTSMDGSDQFCSPYYQGVTIHQSPSGFISLVHELAKKDIDELSEDDLYRGYNEKLSSYAISPEGISILSSKAKVYYIDTSSQNLSIVNYTLPLLNNNQQTTQLVYDEKSKYFYAFLNENNQVIKYQFLNNEIQHKPMAGWQKPNDKFRVIANNGWLYSAQDSQGLFIYEIQLHGLRFIKNINNQDLYDFQSDSSRIVDVAIFQDKLYILDYYHGITQFNIHSNGSFTKNGKLGLIKYQDCKSFSVRGSTIILIQNYQSNSQIVELFVQDDDYVEMRKIYTKSQLRRADIIDDNFAIVRGLHDHKIMLIQMPEQYLDQDAKRLDNYFFSGNLLGVNKYGNNNETLFAISPHGLYMFIYRSYPSIIICNSNDIDSGLYQANMEIKSTDCEKKTDKSNHLQYCITNHLYDFEIKKPLLSPQQQQITIYLTIILMSIILLLIGCILYHCRSYQIKLEMLERAKQKKNPQVSIKREE</sequence>
<feature type="transmembrane region" description="Helical" evidence="1">
    <location>
        <begin position="475"/>
        <end position="498"/>
    </location>
</feature>